<keyword evidence="2" id="KW-0028">Amino-acid biosynthesis</keyword>
<dbReference type="SUPFAM" id="SSF53223">
    <property type="entry name" value="Aminoacid dehydrogenase-like, N-terminal domain"/>
    <property type="match status" value="1"/>
</dbReference>
<keyword evidence="2" id="KW-0057">Aromatic amino acid biosynthesis</keyword>
<reference evidence="5 6" key="1">
    <citation type="submission" date="2017-11" db="EMBL/GenBank/DDBJ databases">
        <title>Draft genome of Arthrobacter agilis strain UMCV2, a plant growth-promoting rhizobacterium and biocontrol capacity of phytopathogenic fungi.</title>
        <authorList>
            <person name="Martinez-Camara R."/>
            <person name="Santoyo G."/>
            <person name="Moreno-Hagelsieb G."/>
            <person name="Valencia-Cantero E."/>
        </authorList>
    </citation>
    <scope>NUCLEOTIDE SEQUENCE [LARGE SCALE GENOMIC DNA]</scope>
    <source>
        <strain evidence="5 6">UMCV2</strain>
    </source>
</reference>
<dbReference type="InterPro" id="IPR046346">
    <property type="entry name" value="Aminoacid_DH-like_N_sf"/>
</dbReference>
<dbReference type="Pfam" id="PF08501">
    <property type="entry name" value="Shikimate_dh_N"/>
    <property type="match status" value="1"/>
</dbReference>
<feature type="domain" description="Shikimate dehydrogenase substrate binding N-terminal" evidence="4">
    <location>
        <begin position="19"/>
        <end position="102"/>
    </location>
</feature>
<dbReference type="EMBL" id="CP024915">
    <property type="protein sequence ID" value="AUZ87234.1"/>
    <property type="molecule type" value="Genomic_DNA"/>
</dbReference>
<dbReference type="RefSeq" id="WP_208741216.1">
    <property type="nucleotide sequence ID" value="NZ_CP024915.1"/>
</dbReference>
<dbReference type="GO" id="GO:0009423">
    <property type="term" value="P:chorismate biosynthetic process"/>
    <property type="evidence" value="ECO:0007669"/>
    <property type="project" value="TreeGrafter"/>
</dbReference>
<dbReference type="Gene3D" id="3.40.50.10860">
    <property type="entry name" value="Leucine Dehydrogenase, chain A, domain 1"/>
    <property type="match status" value="1"/>
</dbReference>
<protein>
    <submittedName>
        <fullName evidence="5">Shikimate dehydrogenase</fullName>
    </submittedName>
</protein>
<evidence type="ECO:0000313" key="6">
    <source>
        <dbReference type="Proteomes" id="UP000239187"/>
    </source>
</evidence>
<dbReference type="AlphaFoldDB" id="A0A2L0UDA5"/>
<dbReference type="InterPro" id="IPR022893">
    <property type="entry name" value="Shikimate_DH_fam"/>
</dbReference>
<dbReference type="GO" id="GO:0019632">
    <property type="term" value="P:shikimate metabolic process"/>
    <property type="evidence" value="ECO:0007669"/>
    <property type="project" value="TreeGrafter"/>
</dbReference>
<dbReference type="Proteomes" id="UP000239187">
    <property type="component" value="Chromosome"/>
</dbReference>
<evidence type="ECO:0000256" key="2">
    <source>
        <dbReference type="ARBA" id="ARBA00023141"/>
    </source>
</evidence>
<evidence type="ECO:0000259" key="4">
    <source>
        <dbReference type="Pfam" id="PF08501"/>
    </source>
</evidence>
<dbReference type="SUPFAM" id="SSF51735">
    <property type="entry name" value="NAD(P)-binding Rossmann-fold domains"/>
    <property type="match status" value="1"/>
</dbReference>
<dbReference type="PANTHER" id="PTHR21089:SF1">
    <property type="entry name" value="BIFUNCTIONAL 3-DEHYDROQUINATE DEHYDRATASE_SHIKIMATE DEHYDROGENASE, CHLOROPLASTIC"/>
    <property type="match status" value="1"/>
</dbReference>
<organism evidence="5 6">
    <name type="scientific">Arthrobacter agilis</name>
    <dbReference type="NCBI Taxonomy" id="37921"/>
    <lineage>
        <taxon>Bacteria</taxon>
        <taxon>Bacillati</taxon>
        <taxon>Actinomycetota</taxon>
        <taxon>Actinomycetes</taxon>
        <taxon>Micrococcales</taxon>
        <taxon>Micrococcaceae</taxon>
        <taxon>Arthrobacter</taxon>
    </lineage>
</organism>
<dbReference type="Gene3D" id="3.40.50.720">
    <property type="entry name" value="NAD(P)-binding Rossmann-like Domain"/>
    <property type="match status" value="1"/>
</dbReference>
<dbReference type="GO" id="GO:0005829">
    <property type="term" value="C:cytosol"/>
    <property type="evidence" value="ECO:0007669"/>
    <property type="project" value="TreeGrafter"/>
</dbReference>
<dbReference type="GO" id="GO:0050661">
    <property type="term" value="F:NADP binding"/>
    <property type="evidence" value="ECO:0007669"/>
    <property type="project" value="TreeGrafter"/>
</dbReference>
<gene>
    <name evidence="5" type="ORF">CVO76_05985</name>
</gene>
<evidence type="ECO:0000313" key="5">
    <source>
        <dbReference type="EMBL" id="AUZ87234.1"/>
    </source>
</evidence>
<dbReference type="GO" id="GO:0009073">
    <property type="term" value="P:aromatic amino acid family biosynthetic process"/>
    <property type="evidence" value="ECO:0007669"/>
    <property type="project" value="UniProtKB-KW"/>
</dbReference>
<sequence length="294" mass="29916">MPWTAPGAPGAPPRLRAAVVGSPIGHSKSPLLHAAAYRALGIDCSYTAVEVAEADLTDFVAGVRRSDGWRGLSVTMPLKGGMARLVDHTTDPASVLGVVNTVVVEGHGADRVLTGHNTDVAGVANALAAAGVRRPERAAVLGGGGTAAAAVAGLARLGATEVTVLVRRPEAATGLATIGTALGIGVTVEPWGGAGRALAESDVVISTLPPRAADALCPFRDGFRTDGTLLDVAYDPWPSALAADWQRAGGTIVPGLDMLLHQAVEQVRLFFPDIGQDSATVLNVMCDAVGAPRH</sequence>
<accession>A0A2L0UDA5</accession>
<dbReference type="PANTHER" id="PTHR21089">
    <property type="entry name" value="SHIKIMATE DEHYDROGENASE"/>
    <property type="match status" value="1"/>
</dbReference>
<evidence type="ECO:0000259" key="3">
    <source>
        <dbReference type="Pfam" id="PF03807"/>
    </source>
</evidence>
<feature type="domain" description="Pyrroline-5-carboxylate reductase catalytic N-terminal" evidence="3">
    <location>
        <begin position="139"/>
        <end position="218"/>
    </location>
</feature>
<dbReference type="Pfam" id="PF03807">
    <property type="entry name" value="F420_oxidored"/>
    <property type="match status" value="1"/>
</dbReference>
<comment type="pathway">
    <text evidence="1">Metabolic intermediate biosynthesis; chorismate biosynthesis; chorismate from D-erythrose 4-phosphate and phosphoenolpyruvate: step 4/7.</text>
</comment>
<dbReference type="InterPro" id="IPR036291">
    <property type="entry name" value="NAD(P)-bd_dom_sf"/>
</dbReference>
<dbReference type="InterPro" id="IPR028939">
    <property type="entry name" value="P5C_Rdtase_cat_N"/>
</dbReference>
<dbReference type="GO" id="GO:0004764">
    <property type="term" value="F:shikimate 3-dehydrogenase (NADP+) activity"/>
    <property type="evidence" value="ECO:0007669"/>
    <property type="project" value="InterPro"/>
</dbReference>
<dbReference type="NCBIfam" id="NF001311">
    <property type="entry name" value="PRK00258.1-3"/>
    <property type="match status" value="1"/>
</dbReference>
<name>A0A2L0UDA5_9MICC</name>
<proteinExistence type="predicted"/>
<evidence type="ECO:0000256" key="1">
    <source>
        <dbReference type="ARBA" id="ARBA00004871"/>
    </source>
</evidence>
<dbReference type="InterPro" id="IPR013708">
    <property type="entry name" value="Shikimate_DH-bd_N"/>
</dbReference>